<organism evidence="1 2">
    <name type="scientific">Pseudomonas fluorescens</name>
    <dbReference type="NCBI Taxonomy" id="294"/>
    <lineage>
        <taxon>Bacteria</taxon>
        <taxon>Pseudomonadati</taxon>
        <taxon>Pseudomonadota</taxon>
        <taxon>Gammaproteobacteria</taxon>
        <taxon>Pseudomonadales</taxon>
        <taxon>Pseudomonadaceae</taxon>
        <taxon>Pseudomonas</taxon>
    </lineage>
</organism>
<comment type="caution">
    <text evidence="1">The sequence shown here is derived from an EMBL/GenBank/DDBJ whole genome shotgun (WGS) entry which is preliminary data.</text>
</comment>
<gene>
    <name evidence="1" type="ORF">C7A10_19430</name>
</gene>
<name>A0A2T0I3K2_PSEFL</name>
<proteinExistence type="predicted"/>
<dbReference type="AlphaFoldDB" id="A0A2T0I3K2"/>
<dbReference type="Proteomes" id="UP000239731">
    <property type="component" value="Unassembled WGS sequence"/>
</dbReference>
<evidence type="ECO:0000313" key="2">
    <source>
        <dbReference type="Proteomes" id="UP000239731"/>
    </source>
</evidence>
<reference evidence="1 2" key="1">
    <citation type="submission" date="2018-03" db="EMBL/GenBank/DDBJ databases">
        <title>Blue discolouration in mozzarella cheese caused by Pseudomonas fluorescens.</title>
        <authorList>
            <person name="Chiesa F."/>
            <person name="Dalmasso A."/>
            <person name="Lomonaco S."/>
        </authorList>
    </citation>
    <scope>NUCLEOTIDE SEQUENCE [LARGE SCALE GENOMIC DNA]</scope>
    <source>
        <strain evidence="1 2">11293</strain>
    </source>
</reference>
<sequence>MIELTDHNGYSHYFAPSAIAHVQETSTSTQYRGIHAIVRTFDGRETEVRESAQSIVSKIRQPS</sequence>
<dbReference type="RefSeq" id="WP_054919598.1">
    <property type="nucleotide sequence ID" value="NZ_PVUH01000013.1"/>
</dbReference>
<protein>
    <submittedName>
        <fullName evidence="1">Uncharacterized protein</fullName>
    </submittedName>
</protein>
<evidence type="ECO:0000313" key="1">
    <source>
        <dbReference type="EMBL" id="PRW89915.1"/>
    </source>
</evidence>
<accession>A0A2T0I3K2</accession>
<dbReference type="EMBL" id="PVUH01000013">
    <property type="protein sequence ID" value="PRW89915.1"/>
    <property type="molecule type" value="Genomic_DNA"/>
</dbReference>